<protein>
    <submittedName>
        <fullName evidence="2">Uncharacterized protein</fullName>
    </submittedName>
</protein>
<proteinExistence type="predicted"/>
<dbReference type="EMBL" id="JAPWTK010000804">
    <property type="protein sequence ID" value="KAJ8935994.1"/>
    <property type="molecule type" value="Genomic_DNA"/>
</dbReference>
<evidence type="ECO:0000313" key="2">
    <source>
        <dbReference type="EMBL" id="KAJ8935994.1"/>
    </source>
</evidence>
<dbReference type="PANTHER" id="PTHR31511:SF12">
    <property type="entry name" value="RHO TERMINATION FACTOR N-TERMINAL DOMAIN-CONTAINING PROTEIN"/>
    <property type="match status" value="1"/>
</dbReference>
<dbReference type="PANTHER" id="PTHR31511">
    <property type="entry name" value="PROTEIN CBG23764"/>
    <property type="match status" value="1"/>
</dbReference>
<dbReference type="InterPro" id="IPR043502">
    <property type="entry name" value="DNA/RNA_pol_sf"/>
</dbReference>
<organism evidence="2 3">
    <name type="scientific">Aromia moschata</name>
    <dbReference type="NCBI Taxonomy" id="1265417"/>
    <lineage>
        <taxon>Eukaryota</taxon>
        <taxon>Metazoa</taxon>
        <taxon>Ecdysozoa</taxon>
        <taxon>Arthropoda</taxon>
        <taxon>Hexapoda</taxon>
        <taxon>Insecta</taxon>
        <taxon>Pterygota</taxon>
        <taxon>Neoptera</taxon>
        <taxon>Endopterygota</taxon>
        <taxon>Coleoptera</taxon>
        <taxon>Polyphaga</taxon>
        <taxon>Cucujiformia</taxon>
        <taxon>Chrysomeloidea</taxon>
        <taxon>Cerambycidae</taxon>
        <taxon>Cerambycinae</taxon>
        <taxon>Callichromatini</taxon>
        <taxon>Aromia</taxon>
    </lineage>
</organism>
<dbReference type="AlphaFoldDB" id="A0AAV8XBL8"/>
<gene>
    <name evidence="2" type="ORF">NQ318_001666</name>
</gene>
<accession>A0AAV8XBL8</accession>
<comment type="caution">
    <text evidence="2">The sequence shown here is derived from an EMBL/GenBank/DDBJ whole genome shotgun (WGS) entry which is preliminary data.</text>
</comment>
<feature type="chain" id="PRO_5043496762" evidence="1">
    <location>
        <begin position="17"/>
        <end position="127"/>
    </location>
</feature>
<keyword evidence="1" id="KW-0732">Signal</keyword>
<evidence type="ECO:0000256" key="1">
    <source>
        <dbReference type="SAM" id="SignalP"/>
    </source>
</evidence>
<dbReference type="GO" id="GO:0071897">
    <property type="term" value="P:DNA biosynthetic process"/>
    <property type="evidence" value="ECO:0007669"/>
    <property type="project" value="UniProtKB-ARBA"/>
</dbReference>
<name>A0AAV8XBL8_9CUCU</name>
<dbReference type="Proteomes" id="UP001162162">
    <property type="component" value="Unassembled WGS sequence"/>
</dbReference>
<dbReference type="SUPFAM" id="SSF56672">
    <property type="entry name" value="DNA/RNA polymerases"/>
    <property type="match status" value="1"/>
</dbReference>
<sequence>MLICFCLLNVVYEVVRVIFDENLIAIELNKSNIIFNKPIYVGMSILDISKTCVYDFHYNFMLKNFSLDRCKLLYTDTDSLIYELKSDNVYEELIKKHIFKFDTSDYQPNNQYYIPLENKKDSRSNER</sequence>
<reference evidence="2" key="1">
    <citation type="journal article" date="2023" name="Insect Mol. Biol.">
        <title>Genome sequencing provides insights into the evolution of gene families encoding plant cell wall-degrading enzymes in longhorned beetles.</title>
        <authorList>
            <person name="Shin N.R."/>
            <person name="Okamura Y."/>
            <person name="Kirsch R."/>
            <person name="Pauchet Y."/>
        </authorList>
    </citation>
    <scope>NUCLEOTIDE SEQUENCE</scope>
    <source>
        <strain evidence="2">AMC_N1</strain>
    </source>
</reference>
<keyword evidence="3" id="KW-1185">Reference proteome</keyword>
<feature type="signal peptide" evidence="1">
    <location>
        <begin position="1"/>
        <end position="16"/>
    </location>
</feature>
<evidence type="ECO:0000313" key="3">
    <source>
        <dbReference type="Proteomes" id="UP001162162"/>
    </source>
</evidence>